<feature type="binding site" evidence="12">
    <location>
        <position position="123"/>
    </location>
    <ligand>
        <name>[4Fe-4S] cluster</name>
        <dbReference type="ChEBI" id="CHEBI:49883"/>
    </ligand>
</feature>
<feature type="binding site" evidence="12">
    <location>
        <position position="206"/>
    </location>
    <ligand>
        <name>[4Fe-4S] cluster</name>
        <dbReference type="ChEBI" id="CHEBI:49883"/>
    </ligand>
</feature>
<organism evidence="14 15">
    <name type="scientific">Gracilibacillus salitolerans</name>
    <dbReference type="NCBI Taxonomy" id="2663022"/>
    <lineage>
        <taxon>Bacteria</taxon>
        <taxon>Bacillati</taxon>
        <taxon>Bacillota</taxon>
        <taxon>Bacilli</taxon>
        <taxon>Bacillales</taxon>
        <taxon>Bacillaceae</taxon>
        <taxon>Gracilibacillus</taxon>
    </lineage>
</organism>
<dbReference type="InterPro" id="IPR002500">
    <property type="entry name" value="PAPS_reduct_dom"/>
</dbReference>
<sequence length="242" mass="27867">MLTYENFYDSPLNNETPDQHDPTKGALKILEWAYQTYGNSLVYACSFGAESMVLIDLIATVQPDARLVFLDTGLHFQETYDLIDEVKERYPSLDIVMQKPSLTVDEQREQHGSALWSRNPDQCCYIRKVKPLEDALSGATAWISGLRRSQSPTRANTNFINKDDRFQSIKICPLIYWSWDDVWEYIEQHQLPYNKLHDQNYPSIGCIPCTTQVTDADDERSGRWANFQKTECGLHATPQSTK</sequence>
<dbReference type="FunFam" id="3.40.50.620:FF:000095">
    <property type="entry name" value="Phosphoadenosine phosphosulfate reductase"/>
    <property type="match status" value="1"/>
</dbReference>
<evidence type="ECO:0000256" key="9">
    <source>
        <dbReference type="ARBA" id="ARBA00029514"/>
    </source>
</evidence>
<evidence type="ECO:0000256" key="5">
    <source>
        <dbReference type="ARBA" id="ARBA00023014"/>
    </source>
</evidence>
<dbReference type="GO" id="GO:0004604">
    <property type="term" value="F:phosphoadenylyl-sulfate reductase (thioredoxin) activity"/>
    <property type="evidence" value="ECO:0007669"/>
    <property type="project" value="UniProtKB-UniRule"/>
</dbReference>
<dbReference type="AlphaFoldDB" id="A0A5Q2TSH7"/>
<evidence type="ECO:0000256" key="7">
    <source>
        <dbReference type="ARBA" id="ARBA00024327"/>
    </source>
</evidence>
<feature type="domain" description="Phosphoadenosine phosphosulphate reductase" evidence="13">
    <location>
        <begin position="41"/>
        <end position="211"/>
    </location>
</feature>
<evidence type="ECO:0000256" key="8">
    <source>
        <dbReference type="ARBA" id="ARBA00024386"/>
    </source>
</evidence>
<evidence type="ECO:0000259" key="13">
    <source>
        <dbReference type="Pfam" id="PF01507"/>
    </source>
</evidence>
<keyword evidence="4 12" id="KW-0408">Iron</keyword>
<evidence type="ECO:0000313" key="14">
    <source>
        <dbReference type="EMBL" id="QGH36610.1"/>
    </source>
</evidence>
<feature type="binding site" evidence="12">
    <location>
        <position position="124"/>
    </location>
    <ligand>
        <name>[4Fe-4S] cluster</name>
        <dbReference type="ChEBI" id="CHEBI:49883"/>
    </ligand>
</feature>
<dbReference type="PANTHER" id="PTHR46509">
    <property type="entry name" value="PHOSPHOADENOSINE PHOSPHOSULFATE REDUCTASE"/>
    <property type="match status" value="1"/>
</dbReference>
<evidence type="ECO:0000256" key="6">
    <source>
        <dbReference type="ARBA" id="ARBA00024298"/>
    </source>
</evidence>
<keyword evidence="3 12" id="KW-0560">Oxidoreductase</keyword>
<dbReference type="SUPFAM" id="SSF52402">
    <property type="entry name" value="Adenine nucleotide alpha hydrolases-like"/>
    <property type="match status" value="1"/>
</dbReference>
<name>A0A5Q2TSH7_9BACI</name>
<evidence type="ECO:0000256" key="1">
    <source>
        <dbReference type="ARBA" id="ARBA00009732"/>
    </source>
</evidence>
<dbReference type="CDD" id="cd23945">
    <property type="entry name" value="PAPS_reductase"/>
    <property type="match status" value="1"/>
</dbReference>
<dbReference type="GO" id="GO:0046872">
    <property type="term" value="F:metal ion binding"/>
    <property type="evidence" value="ECO:0007669"/>
    <property type="project" value="UniProtKB-KW"/>
</dbReference>
<evidence type="ECO:0000313" key="15">
    <source>
        <dbReference type="Proteomes" id="UP000339690"/>
    </source>
</evidence>
<dbReference type="GO" id="GO:0005737">
    <property type="term" value="C:cytoplasm"/>
    <property type="evidence" value="ECO:0007669"/>
    <property type="project" value="UniProtKB-SubCell"/>
</dbReference>
<dbReference type="GO" id="GO:0051539">
    <property type="term" value="F:4 iron, 4 sulfur cluster binding"/>
    <property type="evidence" value="ECO:0007669"/>
    <property type="project" value="UniProtKB-UniRule"/>
</dbReference>
<dbReference type="HAMAP" id="MF_00063">
    <property type="entry name" value="CysH"/>
    <property type="match status" value="1"/>
</dbReference>
<dbReference type="NCBIfam" id="NF002537">
    <property type="entry name" value="PRK02090.1"/>
    <property type="match status" value="1"/>
</dbReference>
<proteinExistence type="inferred from homology"/>
<dbReference type="Gene3D" id="3.40.50.620">
    <property type="entry name" value="HUPs"/>
    <property type="match status" value="1"/>
</dbReference>
<reference evidence="14 15" key="1">
    <citation type="submission" date="2019-11" db="EMBL/GenBank/DDBJ databases">
        <title>Gracilibacillus salitolerans sp. nov., a moderate halophile isolated from a saline soil in northwest China.</title>
        <authorList>
            <person name="Gan L."/>
        </authorList>
    </citation>
    <scope>NUCLEOTIDE SEQUENCE [LARGE SCALE GENOMIC DNA]</scope>
    <source>
        <strain evidence="14 15">SCU50</strain>
    </source>
</reference>
<evidence type="ECO:0000256" key="2">
    <source>
        <dbReference type="ARBA" id="ARBA00022490"/>
    </source>
</evidence>
<keyword evidence="2 12" id="KW-0963">Cytoplasm</keyword>
<comment type="catalytic activity">
    <reaction evidence="12">
        <text>[thioredoxin]-disulfide + sulfite + AMP + 2 H(+) = adenosine 5'-phosphosulfate + [thioredoxin]-dithiol</text>
        <dbReference type="Rhea" id="RHEA:21976"/>
        <dbReference type="Rhea" id="RHEA-COMP:10698"/>
        <dbReference type="Rhea" id="RHEA-COMP:10700"/>
        <dbReference type="ChEBI" id="CHEBI:15378"/>
        <dbReference type="ChEBI" id="CHEBI:17359"/>
        <dbReference type="ChEBI" id="CHEBI:29950"/>
        <dbReference type="ChEBI" id="CHEBI:50058"/>
        <dbReference type="ChEBI" id="CHEBI:58243"/>
        <dbReference type="ChEBI" id="CHEBI:456215"/>
        <dbReference type="EC" id="1.8.4.10"/>
    </reaction>
</comment>
<evidence type="ECO:0000256" key="3">
    <source>
        <dbReference type="ARBA" id="ARBA00023002"/>
    </source>
</evidence>
<dbReference type="NCBIfam" id="TIGR02055">
    <property type="entry name" value="APS_reductase"/>
    <property type="match status" value="1"/>
</dbReference>
<comment type="similarity">
    <text evidence="1 12">Belongs to the PAPS reductase family. CysH subfamily.</text>
</comment>
<dbReference type="InterPro" id="IPR004511">
    <property type="entry name" value="PAPS/APS_Rdtase"/>
</dbReference>
<keyword evidence="12" id="KW-0479">Metal-binding</keyword>
<evidence type="ECO:0000256" key="11">
    <source>
        <dbReference type="ARBA" id="ARBA00032041"/>
    </source>
</evidence>
<protein>
    <recommendedName>
        <fullName evidence="9 12">Adenosine 5'-phosphosulfate reductase</fullName>
        <shortName evidence="12">APS reductase</shortName>
        <ecNumber evidence="8 12">1.8.4.10</ecNumber>
    </recommendedName>
    <alternativeName>
        <fullName evidence="11 12">5'-adenylylsulfate reductase</fullName>
    </alternativeName>
    <alternativeName>
        <fullName evidence="10 12">Thioredoxin-dependent 5'-adenylylsulfate reductase</fullName>
    </alternativeName>
</protein>
<dbReference type="Pfam" id="PF01507">
    <property type="entry name" value="PAPS_reduct"/>
    <property type="match status" value="1"/>
</dbReference>
<evidence type="ECO:0000256" key="12">
    <source>
        <dbReference type="HAMAP-Rule" id="MF_00063"/>
    </source>
</evidence>
<dbReference type="RefSeq" id="WP_100358702.1">
    <property type="nucleotide sequence ID" value="NZ_CP045915.1"/>
</dbReference>
<dbReference type="KEGG" id="grc:GI584_22260"/>
<dbReference type="EMBL" id="CP045915">
    <property type="protein sequence ID" value="QGH36610.1"/>
    <property type="molecule type" value="Genomic_DNA"/>
</dbReference>
<dbReference type="PIRSF" id="PIRSF000857">
    <property type="entry name" value="PAPS_reductase"/>
    <property type="match status" value="1"/>
</dbReference>
<dbReference type="InterPro" id="IPR014729">
    <property type="entry name" value="Rossmann-like_a/b/a_fold"/>
</dbReference>
<evidence type="ECO:0000256" key="4">
    <source>
        <dbReference type="ARBA" id="ARBA00023004"/>
    </source>
</evidence>
<dbReference type="PANTHER" id="PTHR46509:SF1">
    <property type="entry name" value="PHOSPHOADENOSINE PHOSPHOSULFATE REDUCTASE"/>
    <property type="match status" value="1"/>
</dbReference>
<dbReference type="NCBIfam" id="TIGR00434">
    <property type="entry name" value="cysH"/>
    <property type="match status" value="1"/>
</dbReference>
<dbReference type="Proteomes" id="UP000339690">
    <property type="component" value="Chromosome"/>
</dbReference>
<evidence type="ECO:0000256" key="10">
    <source>
        <dbReference type="ARBA" id="ARBA00030894"/>
    </source>
</evidence>
<dbReference type="InterPro" id="IPR011798">
    <property type="entry name" value="APS_reductase"/>
</dbReference>
<comment type="pathway">
    <text evidence="7 12">Sulfur metabolism; hydrogen sulfide biosynthesis; sulfite from sulfate.</text>
</comment>
<dbReference type="GO" id="GO:0019344">
    <property type="term" value="P:cysteine biosynthetic process"/>
    <property type="evidence" value="ECO:0007669"/>
    <property type="project" value="InterPro"/>
</dbReference>
<comment type="subcellular location">
    <subcellularLocation>
        <location evidence="12">Cytoplasm</location>
    </subcellularLocation>
</comment>
<dbReference type="EC" id="1.8.4.10" evidence="8 12"/>
<gene>
    <name evidence="12" type="primary">cysH</name>
    <name evidence="14" type="ORF">GI584_22260</name>
</gene>
<comment type="cofactor">
    <cofactor evidence="12">
        <name>[4Fe-4S] cluster</name>
        <dbReference type="ChEBI" id="CHEBI:49883"/>
    </cofactor>
    <text evidence="12">Binds 1 [4Fe-4S] cluster per subunit.</text>
</comment>
<dbReference type="GO" id="GO:0070814">
    <property type="term" value="P:hydrogen sulfide biosynthetic process"/>
    <property type="evidence" value="ECO:0007669"/>
    <property type="project" value="UniProtKB-UniRule"/>
</dbReference>
<accession>A0A5Q2TSH7</accession>
<feature type="active site" description="Nucleophile; cysteine thiosulfonate intermediate" evidence="12">
    <location>
        <position position="232"/>
    </location>
</feature>
<dbReference type="GO" id="GO:0019379">
    <property type="term" value="P:sulfate assimilation, phosphoadenylyl sulfate reduction by phosphoadenylyl-sulfate reductase (thioredoxin)"/>
    <property type="evidence" value="ECO:0007669"/>
    <property type="project" value="UniProtKB-UniRule"/>
</dbReference>
<keyword evidence="15" id="KW-1185">Reference proteome</keyword>
<feature type="binding site" evidence="12">
    <location>
        <position position="209"/>
    </location>
    <ligand>
        <name>[4Fe-4S] cluster</name>
        <dbReference type="ChEBI" id="CHEBI:49883"/>
    </ligand>
</feature>
<comment type="function">
    <text evidence="6 12">Catalyzes the formation of sulfite from adenosine 5'-phosphosulfate (APS) using thioredoxin as an electron donor.</text>
</comment>
<dbReference type="GO" id="GO:0043866">
    <property type="term" value="F:adenylyl-sulfate reductase (thioredoxin) activity"/>
    <property type="evidence" value="ECO:0007669"/>
    <property type="project" value="UniProtKB-EC"/>
</dbReference>
<keyword evidence="5 12" id="KW-0411">Iron-sulfur</keyword>